<sequence length="262" mass="29883">MLVNDLTLAKIAAQLGYEPFVAEDQGTRLSKYNWITDYTAINDFIADYKAAIPVDENSTDYRISKDFFQNNKNIINRAIKKEASIIISENSCFGKGFLTQEIIDRIDLLEMLISSNELKDFKEHVLNKSGRYNPTFDRAKSLIVEWFAEKPIDYIGLLVGRLLTKDYEQYFHCGITGDASIQDAITKKNPVYTLYETSQDFGGTAIRIAEKAPHDLDVTFTLKLSNNCLNQQIAAWQLRLAGYVEKEQNVFEFNATQKTKIS</sequence>
<reference evidence="1" key="1">
    <citation type="submission" date="2022-11" db="EMBL/GenBank/DDBJ databases">
        <title>Lysinibacillus irui.</title>
        <authorList>
            <person name="Akintayo S.O."/>
        </authorList>
    </citation>
    <scope>NUCLEOTIDE SEQUENCE</scope>
    <source>
        <strain evidence="1">IRB4-01</strain>
        <plasmid evidence="1">unnamed</plasmid>
    </source>
</reference>
<evidence type="ECO:0000313" key="1">
    <source>
        <dbReference type="EMBL" id="WDV09314.1"/>
    </source>
</evidence>
<protein>
    <submittedName>
        <fullName evidence="1">Uncharacterized protein</fullName>
    </submittedName>
</protein>
<gene>
    <name evidence="1" type="ORF">OU989_22585</name>
</gene>
<keyword evidence="1" id="KW-0614">Plasmid</keyword>
<accession>A0AAJ5RUD3</accession>
<dbReference type="RefSeq" id="WP_274797531.1">
    <property type="nucleotide sequence ID" value="NZ_CP113528.1"/>
</dbReference>
<name>A0AAJ5RUD3_9BACI</name>
<organism evidence="1 2">
    <name type="scientific">Lysinibacillus irui</name>
    <dbReference type="NCBI Taxonomy" id="2998077"/>
    <lineage>
        <taxon>Bacteria</taxon>
        <taxon>Bacillati</taxon>
        <taxon>Bacillota</taxon>
        <taxon>Bacilli</taxon>
        <taxon>Bacillales</taxon>
        <taxon>Bacillaceae</taxon>
        <taxon>Lysinibacillus</taxon>
    </lineage>
</organism>
<proteinExistence type="predicted"/>
<dbReference type="EMBL" id="CP113528">
    <property type="protein sequence ID" value="WDV09314.1"/>
    <property type="molecule type" value="Genomic_DNA"/>
</dbReference>
<geneLocation type="plasmid" evidence="1 2">
    <name>unnamed</name>
</geneLocation>
<dbReference type="AlphaFoldDB" id="A0AAJ5RUD3"/>
<dbReference type="KEGG" id="liu:OU989_22585"/>
<dbReference type="Proteomes" id="UP001219585">
    <property type="component" value="Plasmid unnamed"/>
</dbReference>
<evidence type="ECO:0000313" key="2">
    <source>
        <dbReference type="Proteomes" id="UP001219585"/>
    </source>
</evidence>